<evidence type="ECO:0000256" key="3">
    <source>
        <dbReference type="SAM" id="SignalP"/>
    </source>
</evidence>
<keyword evidence="2" id="KW-0812">Transmembrane</keyword>
<feature type="compositionally biased region" description="Polar residues" evidence="1">
    <location>
        <begin position="358"/>
        <end position="375"/>
    </location>
</feature>
<protein>
    <submittedName>
        <fullName evidence="5 6">Uncharacterized protein LOC101846196</fullName>
    </submittedName>
</protein>
<keyword evidence="2" id="KW-1133">Transmembrane helix</keyword>
<feature type="transmembrane region" description="Helical" evidence="2">
    <location>
        <begin position="262"/>
        <end position="288"/>
    </location>
</feature>
<organism evidence="4 5">
    <name type="scientific">Aplysia californica</name>
    <name type="common">California sea hare</name>
    <dbReference type="NCBI Taxonomy" id="6500"/>
    <lineage>
        <taxon>Eukaryota</taxon>
        <taxon>Metazoa</taxon>
        <taxon>Spiralia</taxon>
        <taxon>Lophotrochozoa</taxon>
        <taxon>Mollusca</taxon>
        <taxon>Gastropoda</taxon>
        <taxon>Heterobranchia</taxon>
        <taxon>Euthyneura</taxon>
        <taxon>Tectipleura</taxon>
        <taxon>Aplysiida</taxon>
        <taxon>Aplysioidea</taxon>
        <taxon>Aplysiidae</taxon>
        <taxon>Aplysia</taxon>
    </lineage>
</organism>
<dbReference type="RefSeq" id="XP_012934874.1">
    <property type="nucleotide sequence ID" value="XM_013079420.2"/>
</dbReference>
<proteinExistence type="predicted"/>
<evidence type="ECO:0000313" key="4">
    <source>
        <dbReference type="Proteomes" id="UP000694888"/>
    </source>
</evidence>
<feature type="compositionally biased region" description="Basic and acidic residues" evidence="1">
    <location>
        <begin position="424"/>
        <end position="434"/>
    </location>
</feature>
<keyword evidence="4" id="KW-1185">Reference proteome</keyword>
<evidence type="ECO:0000256" key="1">
    <source>
        <dbReference type="SAM" id="MobiDB-lite"/>
    </source>
</evidence>
<dbReference type="Proteomes" id="UP000694888">
    <property type="component" value="Unplaced"/>
</dbReference>
<gene>
    <name evidence="5 6" type="primary">LOC101846196</name>
</gene>
<name>A0ABM0JFV9_APLCA</name>
<keyword evidence="2" id="KW-0472">Membrane</keyword>
<dbReference type="RefSeq" id="XP_005092745.2">
    <property type="nucleotide sequence ID" value="XM_005092688.3"/>
</dbReference>
<evidence type="ECO:0000256" key="2">
    <source>
        <dbReference type="SAM" id="Phobius"/>
    </source>
</evidence>
<feature type="compositionally biased region" description="Polar residues" evidence="1">
    <location>
        <begin position="383"/>
        <end position="417"/>
    </location>
</feature>
<accession>A0ABM0JFV9</accession>
<feature type="region of interest" description="Disordered" evidence="1">
    <location>
        <begin position="355"/>
        <end position="434"/>
    </location>
</feature>
<keyword evidence="3" id="KW-0732">Signal</keyword>
<feature type="chain" id="PRO_5045021080" evidence="3">
    <location>
        <begin position="17"/>
        <end position="434"/>
    </location>
</feature>
<feature type="signal peptide" evidence="3">
    <location>
        <begin position="1"/>
        <end position="16"/>
    </location>
</feature>
<evidence type="ECO:0000313" key="5">
    <source>
        <dbReference type="RefSeq" id="XP_005092745.2"/>
    </source>
</evidence>
<reference evidence="5 6" key="1">
    <citation type="submission" date="2025-05" db="UniProtKB">
        <authorList>
            <consortium name="RefSeq"/>
        </authorList>
    </citation>
    <scope>IDENTIFICATION</scope>
</reference>
<dbReference type="GeneID" id="101846196"/>
<sequence length="434" mass="48976">MRKLFLGLLLSTYLNGCPGCLRSSSVYRLDTSCKPGEEGKPYSMWCNTTWLNVSGVAWYSQTNLGKEPQCKRENIDVQEWNCTSTEDHILELFPANPPNSRITASRLTLDLLSRSEQNEGIVTWACSTHFLNSLIGELSLCHIQVFKKAESATCDNVTMHTATGKLSVRCRAHQIFPHGVCQLRDNKDQVMTNDVEVVVNNTLLGRNFMTECTVTFDVPFEDDHPYRVMIYPDVIDGQQHGTYSRKFVKAPTRTVSSNEENLILIISNAVTGFLLALAIICFCIMACVRLKKNRQKQSPEALYDTVNHEMDVRDSHNYKSLCTRGEQPNTSQRQVRSELEENYIEILDITDGDGYLVPTQNTPSSQIQHSASKSKQNPDGKSYRNSQTEIKTSHATSYRGSQTEVKTICQSGNNNKLKPNMYTKTDDLKKGKQT</sequence>
<evidence type="ECO:0000313" key="6">
    <source>
        <dbReference type="RefSeq" id="XP_012934874.1"/>
    </source>
</evidence>